<evidence type="ECO:0000313" key="1">
    <source>
        <dbReference type="EnsemblPlants" id="OMERI05G10360.1"/>
    </source>
</evidence>
<reference evidence="1" key="1">
    <citation type="submission" date="2015-04" db="UniProtKB">
        <authorList>
            <consortium name="EnsemblPlants"/>
        </authorList>
    </citation>
    <scope>IDENTIFICATION</scope>
</reference>
<reference evidence="1" key="2">
    <citation type="submission" date="2018-05" db="EMBL/GenBank/DDBJ databases">
        <title>OmerRS3 (Oryza meridionalis Reference Sequence Version 3).</title>
        <authorList>
            <person name="Zhang J."/>
            <person name="Kudrna D."/>
            <person name="Lee S."/>
            <person name="Talag J."/>
            <person name="Welchert J."/>
            <person name="Wing R.A."/>
        </authorList>
    </citation>
    <scope>NUCLEOTIDE SEQUENCE [LARGE SCALE GENOMIC DNA]</scope>
    <source>
        <strain evidence="1">cv. OR44</strain>
    </source>
</reference>
<accession>A0A0E0DPW9</accession>
<proteinExistence type="predicted"/>
<name>A0A0E0DPW9_9ORYZ</name>
<evidence type="ECO:0000313" key="2">
    <source>
        <dbReference type="Proteomes" id="UP000008021"/>
    </source>
</evidence>
<sequence>MEESSTWELGVLLPTPKQCGAPVMEMEVSSVGGVIELPSGAGVGCRQCLREDLSVYTHGSGKINIFVCG</sequence>
<dbReference type="Proteomes" id="UP000008021">
    <property type="component" value="Chromosome 5"/>
</dbReference>
<dbReference type="HOGENOM" id="CLU_2762148_0_0_1"/>
<dbReference type="AlphaFoldDB" id="A0A0E0DPW9"/>
<keyword evidence="2" id="KW-1185">Reference proteome</keyword>
<protein>
    <submittedName>
        <fullName evidence="1">Uncharacterized protein</fullName>
    </submittedName>
</protein>
<dbReference type="Gramene" id="OMERI05G10360.1">
    <property type="protein sequence ID" value="OMERI05G10360.1"/>
    <property type="gene ID" value="OMERI05G10360"/>
</dbReference>
<organism evidence="1">
    <name type="scientific">Oryza meridionalis</name>
    <dbReference type="NCBI Taxonomy" id="40149"/>
    <lineage>
        <taxon>Eukaryota</taxon>
        <taxon>Viridiplantae</taxon>
        <taxon>Streptophyta</taxon>
        <taxon>Embryophyta</taxon>
        <taxon>Tracheophyta</taxon>
        <taxon>Spermatophyta</taxon>
        <taxon>Magnoliopsida</taxon>
        <taxon>Liliopsida</taxon>
        <taxon>Poales</taxon>
        <taxon>Poaceae</taxon>
        <taxon>BOP clade</taxon>
        <taxon>Oryzoideae</taxon>
        <taxon>Oryzeae</taxon>
        <taxon>Oryzinae</taxon>
        <taxon>Oryza</taxon>
    </lineage>
</organism>
<dbReference type="EnsemblPlants" id="OMERI05G10360.1">
    <property type="protein sequence ID" value="OMERI05G10360.1"/>
    <property type="gene ID" value="OMERI05G10360"/>
</dbReference>